<sequence length="282" mass="30592">MGEEKALRTRGKDVAGFGAWEEAGSLGVTCGKQGGRSTRTARPPPRQPLQAQLRQVPPQTNPGPVRRSRWLLAPCLAGPPRRPANLLPHPGAPLPPGRRTHDALGHGGRSCLRVGAPGCRRLSPQRPRSPGLGLSPGPGLPPPPPPPLQLRLPAPPAADVQCFAQRTPPGKHRRETRFRAPPPPPRQRPRACANRAAHTSAPPITGSEDVCKRDLLLNVSNNTEKPQEERASICHTHPKKAIAIEGILYRLHNFPAIRWSSFCISFVTSCVRFEGADIMEIF</sequence>
<evidence type="ECO:0000313" key="2">
    <source>
        <dbReference type="Proteomes" id="UP000886700"/>
    </source>
</evidence>
<evidence type="ECO:0000256" key="1">
    <source>
        <dbReference type="SAM" id="MobiDB-lite"/>
    </source>
</evidence>
<dbReference type="GeneID" id="121141592"/>
<proteinExistence type="predicted"/>
<evidence type="ECO:0000313" key="3">
    <source>
        <dbReference type="RefSeq" id="XP_040606105.1"/>
    </source>
</evidence>
<gene>
    <name evidence="3" type="primary">LOC121141592</name>
</gene>
<feature type="region of interest" description="Disordered" evidence="1">
    <location>
        <begin position="166"/>
        <end position="205"/>
    </location>
</feature>
<name>A0ABM2XY76_MESAU</name>
<feature type="compositionally biased region" description="Low complexity" evidence="1">
    <location>
        <begin position="48"/>
        <end position="58"/>
    </location>
</feature>
<protein>
    <submittedName>
        <fullName evidence="3">Basic proline-rich protein-like</fullName>
    </submittedName>
</protein>
<dbReference type="RefSeq" id="XP_040606105.1">
    <property type="nucleotide sequence ID" value="XM_040750171.1"/>
</dbReference>
<feature type="compositionally biased region" description="Low complexity" evidence="1">
    <location>
        <begin position="126"/>
        <end position="137"/>
    </location>
</feature>
<keyword evidence="2" id="KW-1185">Reference proteome</keyword>
<dbReference type="Proteomes" id="UP000886700">
    <property type="component" value="Unplaced"/>
</dbReference>
<accession>A0ABM2XY76</accession>
<feature type="compositionally biased region" description="Pro residues" evidence="1">
    <location>
        <begin position="138"/>
        <end position="154"/>
    </location>
</feature>
<organism evidence="2 3">
    <name type="scientific">Mesocricetus auratus</name>
    <name type="common">Golden hamster</name>
    <dbReference type="NCBI Taxonomy" id="10036"/>
    <lineage>
        <taxon>Eukaryota</taxon>
        <taxon>Metazoa</taxon>
        <taxon>Chordata</taxon>
        <taxon>Craniata</taxon>
        <taxon>Vertebrata</taxon>
        <taxon>Euteleostomi</taxon>
        <taxon>Mammalia</taxon>
        <taxon>Eutheria</taxon>
        <taxon>Euarchontoglires</taxon>
        <taxon>Glires</taxon>
        <taxon>Rodentia</taxon>
        <taxon>Myomorpha</taxon>
        <taxon>Muroidea</taxon>
        <taxon>Cricetidae</taxon>
        <taxon>Cricetinae</taxon>
        <taxon>Mesocricetus</taxon>
    </lineage>
</organism>
<reference evidence="3" key="1">
    <citation type="submission" date="2025-08" db="UniProtKB">
        <authorList>
            <consortium name="RefSeq"/>
        </authorList>
    </citation>
    <scope>IDENTIFICATION</scope>
    <source>
        <tissue evidence="3">Liver</tissue>
    </source>
</reference>
<feature type="region of interest" description="Disordered" evidence="1">
    <location>
        <begin position="28"/>
        <end position="154"/>
    </location>
</feature>